<feature type="compositionally biased region" description="Low complexity" evidence="7">
    <location>
        <begin position="411"/>
        <end position="425"/>
    </location>
</feature>
<dbReference type="InterPro" id="IPR044881">
    <property type="entry name" value="RMI1_N_N_sf"/>
</dbReference>
<feature type="region of interest" description="Disordered" evidence="7">
    <location>
        <begin position="265"/>
        <end position="434"/>
    </location>
</feature>
<dbReference type="Gene3D" id="2.40.50.770">
    <property type="entry name" value="RecQ-mediated genome instability protein Rmi1, C-terminal domain"/>
    <property type="match status" value="1"/>
</dbReference>
<dbReference type="PANTHER" id="PTHR14790">
    <property type="entry name" value="RECQ-MEDIATED GENOME INSTABILITY PROTEIN 1 RMI1"/>
    <property type="match status" value="1"/>
</dbReference>
<dbReference type="Proteomes" id="UP000694389">
    <property type="component" value="Unassembled WGS sequence"/>
</dbReference>
<dbReference type="GeneTree" id="ENSGT00940000161055"/>
<dbReference type="InterPro" id="IPR042470">
    <property type="entry name" value="RMI1_N_C_sf"/>
</dbReference>
<feature type="compositionally biased region" description="Low complexity" evidence="7">
    <location>
        <begin position="278"/>
        <end position="298"/>
    </location>
</feature>
<dbReference type="GeneID" id="127375590"/>
<dbReference type="Ensembl" id="ENSDLAT00005072968.1">
    <property type="protein sequence ID" value="ENSDLAP00005083078.1"/>
    <property type="gene ID" value="ENSDLAG00005033874.1"/>
</dbReference>
<gene>
    <name evidence="11" type="primary">rmi1</name>
</gene>
<dbReference type="GO" id="GO:0000712">
    <property type="term" value="P:resolution of meiotic recombination intermediates"/>
    <property type="evidence" value="ECO:0007669"/>
    <property type="project" value="TreeGrafter"/>
</dbReference>
<evidence type="ECO:0000256" key="6">
    <source>
        <dbReference type="ARBA" id="ARBA00024977"/>
    </source>
</evidence>
<dbReference type="Pfam" id="PF21000">
    <property type="entry name" value="RMI1_N_N"/>
    <property type="match status" value="1"/>
</dbReference>
<evidence type="ECO:0000313" key="12">
    <source>
        <dbReference type="Proteomes" id="UP000694389"/>
    </source>
</evidence>
<name>A0A8P4GSC4_DICLA</name>
<evidence type="ECO:0000256" key="2">
    <source>
        <dbReference type="ARBA" id="ARBA00006395"/>
    </source>
</evidence>
<dbReference type="GO" id="GO:0000724">
    <property type="term" value="P:double-strand break repair via homologous recombination"/>
    <property type="evidence" value="ECO:0007669"/>
    <property type="project" value="TreeGrafter"/>
</dbReference>
<evidence type="ECO:0000256" key="4">
    <source>
        <dbReference type="ARBA" id="ARBA00022705"/>
    </source>
</evidence>
<evidence type="ECO:0000256" key="5">
    <source>
        <dbReference type="ARBA" id="ARBA00023242"/>
    </source>
</evidence>
<evidence type="ECO:0000259" key="9">
    <source>
        <dbReference type="Pfam" id="PF16099"/>
    </source>
</evidence>
<organism evidence="11 12">
    <name type="scientific">Dicentrarchus labrax</name>
    <name type="common">European seabass</name>
    <name type="synonym">Morone labrax</name>
    <dbReference type="NCBI Taxonomy" id="13489"/>
    <lineage>
        <taxon>Eukaryota</taxon>
        <taxon>Metazoa</taxon>
        <taxon>Chordata</taxon>
        <taxon>Craniata</taxon>
        <taxon>Vertebrata</taxon>
        <taxon>Euteleostomi</taxon>
        <taxon>Actinopterygii</taxon>
        <taxon>Neopterygii</taxon>
        <taxon>Teleostei</taxon>
        <taxon>Neoteleostei</taxon>
        <taxon>Acanthomorphata</taxon>
        <taxon>Eupercaria</taxon>
        <taxon>Moronidae</taxon>
        <taxon>Dicentrarchus</taxon>
    </lineage>
</organism>
<evidence type="ECO:0000256" key="7">
    <source>
        <dbReference type="SAM" id="MobiDB-lite"/>
    </source>
</evidence>
<accession>A0A8P4GSC4</accession>
<evidence type="ECO:0000259" key="8">
    <source>
        <dbReference type="Pfam" id="PF08585"/>
    </source>
</evidence>
<dbReference type="GO" id="GO:0000166">
    <property type="term" value="F:nucleotide binding"/>
    <property type="evidence" value="ECO:0007669"/>
    <property type="project" value="InterPro"/>
</dbReference>
<dbReference type="PANTHER" id="PTHR14790:SF15">
    <property type="entry name" value="RECQ-MEDIATED GENOME INSTABILITY PROTEIN 1"/>
    <property type="match status" value="1"/>
</dbReference>
<feature type="compositionally biased region" description="Acidic residues" evidence="7">
    <location>
        <begin position="358"/>
        <end position="372"/>
    </location>
</feature>
<dbReference type="InterPro" id="IPR013894">
    <property type="entry name" value="RMI1_OB"/>
</dbReference>
<dbReference type="SMART" id="SM01161">
    <property type="entry name" value="DUF1767"/>
    <property type="match status" value="1"/>
</dbReference>
<dbReference type="Gene3D" id="2.40.50.510">
    <property type="match status" value="1"/>
</dbReference>
<dbReference type="CTD" id="80010"/>
<dbReference type="FunFam" id="1.10.8.1020:FF:000001">
    <property type="entry name" value="RecQ-mediated genome instability protein 1"/>
    <property type="match status" value="1"/>
</dbReference>
<evidence type="ECO:0000256" key="1">
    <source>
        <dbReference type="ARBA" id="ARBA00004123"/>
    </source>
</evidence>
<dbReference type="GO" id="GO:0006260">
    <property type="term" value="P:DNA replication"/>
    <property type="evidence" value="ECO:0007669"/>
    <property type="project" value="UniProtKB-KW"/>
</dbReference>
<feature type="domain" description="RMI1 N-terminal" evidence="10">
    <location>
        <begin position="16"/>
        <end position="66"/>
    </location>
</feature>
<dbReference type="GO" id="GO:0016604">
    <property type="term" value="C:nuclear body"/>
    <property type="evidence" value="ECO:0007669"/>
    <property type="project" value="TreeGrafter"/>
</dbReference>
<dbReference type="InterPro" id="IPR032199">
    <property type="entry name" value="RMI1_C"/>
</dbReference>
<comment type="function">
    <text evidence="6">Essential component of the RMI complex, a complex that plays an important role in the processing of homologous recombination intermediates to limit DNA crossover formation in cells. Promotes TOP3A binding to double Holliday junctions (DHJ) and hence stimulates TOP3A-mediated dissolution. Required for BLM phosphorylation during mitosis. Within the BLM complex, required for BLM and TOP3A stability.</text>
</comment>
<feature type="region of interest" description="Disordered" evidence="7">
    <location>
        <begin position="220"/>
        <end position="242"/>
    </location>
</feature>
<evidence type="ECO:0000256" key="3">
    <source>
        <dbReference type="ARBA" id="ARBA00018987"/>
    </source>
</evidence>
<dbReference type="OMA" id="SATWHVK"/>
<comment type="similarity">
    <text evidence="2">Belongs to the RMI1 family.</text>
</comment>
<dbReference type="Pfam" id="PF16099">
    <property type="entry name" value="RMI1_C"/>
    <property type="match status" value="1"/>
</dbReference>
<keyword evidence="4" id="KW-0235">DNA replication</keyword>
<reference evidence="11" key="1">
    <citation type="submission" date="2025-08" db="UniProtKB">
        <authorList>
            <consortium name="Ensembl"/>
        </authorList>
    </citation>
    <scope>IDENTIFICATION</scope>
</reference>
<feature type="domain" description="RecQ-mediated genome instability protein 1 C-terminal OB-fold" evidence="9">
    <location>
        <begin position="570"/>
        <end position="708"/>
    </location>
</feature>
<feature type="compositionally biased region" description="Low complexity" evidence="7">
    <location>
        <begin position="220"/>
        <end position="238"/>
    </location>
</feature>
<dbReference type="Gene3D" id="1.10.8.1020">
    <property type="entry name" value="RecQ-mediated genome instability protein 1, N-terminal domain"/>
    <property type="match status" value="1"/>
</dbReference>
<dbReference type="FunFam" id="2.40.50.770:FF:000002">
    <property type="entry name" value="recQ-mediated genome instability protein 1"/>
    <property type="match status" value="1"/>
</dbReference>
<feature type="domain" description="RecQ mediated genome instability protein 1 OB-fold" evidence="8">
    <location>
        <begin position="72"/>
        <end position="208"/>
    </location>
</feature>
<proteinExistence type="inferred from homology"/>
<dbReference type="GO" id="GO:0031422">
    <property type="term" value="C:RecQ family helicase-topoisomerase III complex"/>
    <property type="evidence" value="ECO:0007669"/>
    <property type="project" value="TreeGrafter"/>
</dbReference>
<dbReference type="OrthoDB" id="341511at2759"/>
<dbReference type="InterPro" id="IPR049363">
    <property type="entry name" value="RMI1_N"/>
</dbReference>
<dbReference type="RefSeq" id="XP_051277581.1">
    <property type="nucleotide sequence ID" value="XM_051421621.1"/>
</dbReference>
<dbReference type="AlphaFoldDB" id="A0A8P4GSC4"/>
<dbReference type="RefSeq" id="XP_051277580.1">
    <property type="nucleotide sequence ID" value="XM_051421620.1"/>
</dbReference>
<protein>
    <recommendedName>
        <fullName evidence="3">RecQ-mediated genome instability protein 1</fullName>
    </recommendedName>
</protein>
<dbReference type="Pfam" id="PF08585">
    <property type="entry name" value="RMI1_N_C"/>
    <property type="match status" value="1"/>
</dbReference>
<dbReference type="RefSeq" id="XP_051277579.1">
    <property type="nucleotide sequence ID" value="XM_051421619.1"/>
</dbReference>
<evidence type="ECO:0000313" key="11">
    <source>
        <dbReference type="Ensembl" id="ENSDLAP00005083078.1"/>
    </source>
</evidence>
<feature type="compositionally biased region" description="Polar residues" evidence="7">
    <location>
        <begin position="377"/>
        <end position="410"/>
    </location>
</feature>
<evidence type="ECO:0000259" key="10">
    <source>
        <dbReference type="Pfam" id="PF21000"/>
    </source>
</evidence>
<comment type="subcellular location">
    <subcellularLocation>
        <location evidence="1">Nucleus</location>
    </subcellularLocation>
</comment>
<feature type="compositionally biased region" description="Basic and acidic residues" evidence="7">
    <location>
        <begin position="301"/>
        <end position="313"/>
    </location>
</feature>
<keyword evidence="12" id="KW-1185">Reference proteome</keyword>
<keyword evidence="5" id="KW-0539">Nucleus</keyword>
<reference evidence="11" key="2">
    <citation type="submission" date="2025-09" db="UniProtKB">
        <authorList>
            <consortium name="Ensembl"/>
        </authorList>
    </citation>
    <scope>IDENTIFICATION</scope>
</reference>
<sequence>MAPDIQAVVRATQAWLQSSWHVQVPFAWLEACVEWLQEEAGGTGRLSQQQINQQALDQWLLTDLRDLDYPVLPEGLSQAQKTELSGTFCVQVDSLLDISQPAYTQLQALRGTDCPNDEESAVTQATQRPWETRPTRMLLLQVTDGVQSLEAMEYQSIPALSTALRPGVKLQLHGQMVCRLGVLLLGPSNIKVLGGEVEDLVDRNNQGRVLCRTLGLPEEQQQQQQQQQEGEEAQPVQQGNQEVEDLELGDAELLASLEAQEEVGRVQVGPVRDSGYGTLRETSTQSSRSSFVRSLVSTASSRREASVRSHRSDFTQSNRGGSAQGRRHGNGQEDSDLFDPLPSDHLIQPEIPDHNMADDDFPDDDLPLDELCDSVIFQESTNVTDSSHRSTPQENSRITGNPNQATKPQTSNGSGSRLGSSNSRSPTEKRDYQGYTKGATGQLSAATSTPFFSPAALEPSHELEFLTNDESNFMDEDMDCFLAEVEINRLQTERIEGPNQLPVQQGCRDRESATNKAEALGSCRRLGSDSSRSVTPQGQIYTSSAAEFDRVSAKKDPQSDSSVPALTLTSPPFTYLCLLDEMMSKPHPHTTKIHVKAFIVTLLGKLSSNSGLWRVCATISDGTGYLDVELSDEVLTGLLGFSVAEKGALKRDPARRGELDTGMRRCQEELVDMCYVMTILVQPEDRKAVVTKAEPINEKVLQELEQRVKDRRK</sequence>